<dbReference type="Gene3D" id="3.30.870.10">
    <property type="entry name" value="Endonuclease Chain A"/>
    <property type="match status" value="2"/>
</dbReference>
<keyword evidence="5" id="KW-0442">Lipid degradation</keyword>
<comment type="similarity">
    <text evidence="2">Belongs to the phospholipase D family.</text>
</comment>
<dbReference type="PROSITE" id="PS50035">
    <property type="entry name" value="PLD"/>
    <property type="match status" value="1"/>
</dbReference>
<organism evidence="8 9">
    <name type="scientific">Niastella soli</name>
    <dbReference type="NCBI Taxonomy" id="2821487"/>
    <lineage>
        <taxon>Bacteria</taxon>
        <taxon>Pseudomonadati</taxon>
        <taxon>Bacteroidota</taxon>
        <taxon>Chitinophagia</taxon>
        <taxon>Chitinophagales</taxon>
        <taxon>Chitinophagaceae</taxon>
        <taxon>Niastella</taxon>
    </lineage>
</organism>
<keyword evidence="9" id="KW-1185">Reference proteome</keyword>
<proteinExistence type="inferred from homology"/>
<name>A0ABS3Z6Q4_9BACT</name>
<dbReference type="InterPro" id="IPR051406">
    <property type="entry name" value="PLD_domain"/>
</dbReference>
<reference evidence="8 9" key="1">
    <citation type="submission" date="2021-03" db="EMBL/GenBank/DDBJ databases">
        <title>Assistant Professor.</title>
        <authorList>
            <person name="Huq M.A."/>
        </authorList>
    </citation>
    <scope>NUCLEOTIDE SEQUENCE [LARGE SCALE GENOMIC DNA]</scope>
    <source>
        <strain evidence="8 9">MAH-29</strain>
    </source>
</reference>
<dbReference type="InterPro" id="IPR001736">
    <property type="entry name" value="PLipase_D/transphosphatidylase"/>
</dbReference>
<dbReference type="Pfam" id="PF13091">
    <property type="entry name" value="PLDc_2"/>
    <property type="match status" value="1"/>
</dbReference>
<evidence type="ECO:0000256" key="5">
    <source>
        <dbReference type="ARBA" id="ARBA00022963"/>
    </source>
</evidence>
<accession>A0ABS3Z6Q4</accession>
<dbReference type="SUPFAM" id="SSF56024">
    <property type="entry name" value="Phospholipase D/nuclease"/>
    <property type="match status" value="1"/>
</dbReference>
<evidence type="ECO:0000313" key="8">
    <source>
        <dbReference type="EMBL" id="MBO9205467.1"/>
    </source>
</evidence>
<evidence type="ECO:0000256" key="4">
    <source>
        <dbReference type="ARBA" id="ARBA00022801"/>
    </source>
</evidence>
<evidence type="ECO:0000256" key="6">
    <source>
        <dbReference type="ARBA" id="ARBA00023098"/>
    </source>
</evidence>
<evidence type="ECO:0000256" key="1">
    <source>
        <dbReference type="ARBA" id="ARBA00000798"/>
    </source>
</evidence>
<comment type="catalytic activity">
    <reaction evidence="1">
        <text>a 1,2-diacyl-sn-glycero-3-phosphocholine + H2O = a 1,2-diacyl-sn-glycero-3-phosphate + choline + H(+)</text>
        <dbReference type="Rhea" id="RHEA:14445"/>
        <dbReference type="ChEBI" id="CHEBI:15354"/>
        <dbReference type="ChEBI" id="CHEBI:15377"/>
        <dbReference type="ChEBI" id="CHEBI:15378"/>
        <dbReference type="ChEBI" id="CHEBI:57643"/>
        <dbReference type="ChEBI" id="CHEBI:58608"/>
        <dbReference type="EC" id="3.1.4.4"/>
    </reaction>
</comment>
<evidence type="ECO:0000313" key="9">
    <source>
        <dbReference type="Proteomes" id="UP000677244"/>
    </source>
</evidence>
<keyword evidence="4" id="KW-0378">Hydrolase</keyword>
<dbReference type="EC" id="3.1.4.4" evidence="3"/>
<dbReference type="RefSeq" id="WP_209145059.1">
    <property type="nucleotide sequence ID" value="NZ_JAGHKO010000024.1"/>
</dbReference>
<dbReference type="PANTHER" id="PTHR43856">
    <property type="entry name" value="CARDIOLIPIN HYDROLASE"/>
    <property type="match status" value="1"/>
</dbReference>
<dbReference type="PANTHER" id="PTHR43856:SF1">
    <property type="entry name" value="MITOCHONDRIAL CARDIOLIPIN HYDROLASE"/>
    <property type="match status" value="1"/>
</dbReference>
<dbReference type="InterPro" id="IPR025202">
    <property type="entry name" value="PLD-like_dom"/>
</dbReference>
<evidence type="ECO:0000259" key="7">
    <source>
        <dbReference type="PROSITE" id="PS50035"/>
    </source>
</evidence>
<protein>
    <recommendedName>
        <fullName evidence="3">phospholipase D</fullName>
        <ecNumber evidence="3">3.1.4.4</ecNumber>
    </recommendedName>
</protein>
<gene>
    <name evidence="8" type="ORF">J7I42_34575</name>
</gene>
<sequence length="597" mass="66935">MFTTNKKNDFGFEIRAYVGDAKTLLAFSLPEENTKDLAGFTILCSPKERKPYFLLNMLSLKPNEEHAQVATEPANSSVNAPIQKFRWLHVPGLFHQDDNVFFGTYVYTVTPRFFDSAGSLLPLSKKLSSEVIVEVAPFKKGDLELGFTRGFVQSQGFINHFGKKAIFKPKEEKLLFNTNVVAGKNNLGKEYTFKDLYKWSGFTAREKIFSILNTVQNNDELTLDVFAYDLNEPDVMKILLELAREGRIRMILDNATLHHDKEKPTPEDQFEQAFNKAQAGEAELKRGKFGRFQHNKVLIVKNKGKAVQVLTGSTNFSVTGIYVNSNHVALYSDRKVADHYADVFQEAWKDEVVRKPFTESDLATRSFDFKDSNTPKTTITFSPHTPEFAADLMEAINTRLQKEESSILFAVMDTGDKVSGPIAPTLTKLHERDDLFTAGITDSNNGITLFKPASTEGIRVSGKPSEVLLPEPFKSEKSVGLGHQVHHKFIVCGFNTPAAVVWFGSSNLAQKGEEVNGDQLIAVHDTDVATVFAIEALALVDHFHFRNKHSKLGDNAPASATPLTLFSTDKWKNRYYDQNDLHFLDRELFIGKVASLA</sequence>
<keyword evidence="6" id="KW-0443">Lipid metabolism</keyword>
<evidence type="ECO:0000256" key="2">
    <source>
        <dbReference type="ARBA" id="ARBA00008664"/>
    </source>
</evidence>
<dbReference type="Proteomes" id="UP000677244">
    <property type="component" value="Unassembled WGS sequence"/>
</dbReference>
<dbReference type="EMBL" id="JAGHKO010000024">
    <property type="protein sequence ID" value="MBO9205467.1"/>
    <property type="molecule type" value="Genomic_DNA"/>
</dbReference>
<feature type="domain" description="PLD phosphodiesterase" evidence="7">
    <location>
        <begin position="289"/>
        <end position="320"/>
    </location>
</feature>
<comment type="caution">
    <text evidence="8">The sequence shown here is derived from an EMBL/GenBank/DDBJ whole genome shotgun (WGS) entry which is preliminary data.</text>
</comment>
<evidence type="ECO:0000256" key="3">
    <source>
        <dbReference type="ARBA" id="ARBA00012027"/>
    </source>
</evidence>